<evidence type="ECO:0000256" key="2">
    <source>
        <dbReference type="ARBA" id="ARBA00022722"/>
    </source>
</evidence>
<keyword evidence="1 6" id="KW-1277">Toxin-antitoxin system</keyword>
<dbReference type="Gene3D" id="3.40.50.1010">
    <property type="entry name" value="5'-nuclease"/>
    <property type="match status" value="1"/>
</dbReference>
<dbReference type="Proteomes" id="UP001199642">
    <property type="component" value="Chromosome"/>
</dbReference>
<protein>
    <recommendedName>
        <fullName evidence="6">Ribonuclease VapC</fullName>
        <shortName evidence="6">RNase VapC</shortName>
        <ecNumber evidence="6">3.1.-.-</ecNumber>
    </recommendedName>
    <alternativeName>
        <fullName evidence="6">Toxin VapC</fullName>
    </alternativeName>
</protein>
<dbReference type="InterPro" id="IPR029060">
    <property type="entry name" value="PIN-like_dom_sf"/>
</dbReference>
<evidence type="ECO:0000256" key="1">
    <source>
        <dbReference type="ARBA" id="ARBA00022649"/>
    </source>
</evidence>
<dbReference type="InterPro" id="IPR022907">
    <property type="entry name" value="VapC_family"/>
</dbReference>
<keyword evidence="9" id="KW-1185">Reference proteome</keyword>
<evidence type="ECO:0000256" key="3">
    <source>
        <dbReference type="ARBA" id="ARBA00022723"/>
    </source>
</evidence>
<comment type="cofactor">
    <cofactor evidence="6">
        <name>Mg(2+)</name>
        <dbReference type="ChEBI" id="CHEBI:18420"/>
    </cofactor>
</comment>
<evidence type="ECO:0000256" key="6">
    <source>
        <dbReference type="HAMAP-Rule" id="MF_00265"/>
    </source>
</evidence>
<comment type="function">
    <text evidence="6">Toxic component of a toxin-antitoxin (TA) system. An RNase.</text>
</comment>
<organism evidence="8 9">
    <name type="scientific">Microbacterium resistens</name>
    <dbReference type="NCBI Taxonomy" id="156977"/>
    <lineage>
        <taxon>Bacteria</taxon>
        <taxon>Bacillati</taxon>
        <taxon>Actinomycetota</taxon>
        <taxon>Actinomycetes</taxon>
        <taxon>Micrococcales</taxon>
        <taxon>Microbacteriaceae</taxon>
        <taxon>Microbacterium</taxon>
    </lineage>
</organism>
<comment type="similarity">
    <text evidence="6">Belongs to the PINc/VapC protein family.</text>
</comment>
<dbReference type="SUPFAM" id="SSF88723">
    <property type="entry name" value="PIN domain-like"/>
    <property type="match status" value="1"/>
</dbReference>
<feature type="binding site" evidence="6">
    <location>
        <position position="5"/>
    </location>
    <ligand>
        <name>Mg(2+)</name>
        <dbReference type="ChEBI" id="CHEBI:18420"/>
    </ligand>
</feature>
<evidence type="ECO:0000256" key="4">
    <source>
        <dbReference type="ARBA" id="ARBA00022801"/>
    </source>
</evidence>
<keyword evidence="6" id="KW-0800">Toxin</keyword>
<keyword evidence="2 6" id="KW-0540">Nuclease</keyword>
<evidence type="ECO:0000259" key="7">
    <source>
        <dbReference type="Pfam" id="PF01850"/>
    </source>
</evidence>
<evidence type="ECO:0000313" key="8">
    <source>
        <dbReference type="EMBL" id="UGS25881.1"/>
    </source>
</evidence>
<evidence type="ECO:0000313" key="9">
    <source>
        <dbReference type="Proteomes" id="UP001199642"/>
    </source>
</evidence>
<accession>A0ABY3RPS3</accession>
<name>A0ABY3RPS3_9MICO</name>
<gene>
    <name evidence="6" type="primary">vapC</name>
    <name evidence="8" type="ORF">K8F61_14670</name>
</gene>
<feature type="domain" description="PIN" evidence="7">
    <location>
        <begin position="2"/>
        <end position="115"/>
    </location>
</feature>
<keyword evidence="4 6" id="KW-0378">Hydrolase</keyword>
<dbReference type="HAMAP" id="MF_00265">
    <property type="entry name" value="VapC_Nob1"/>
    <property type="match status" value="1"/>
</dbReference>
<keyword evidence="3 6" id="KW-0479">Metal-binding</keyword>
<evidence type="ECO:0000256" key="5">
    <source>
        <dbReference type="ARBA" id="ARBA00022842"/>
    </source>
</evidence>
<reference evidence="8 9" key="1">
    <citation type="submission" date="2023-01" db="EMBL/GenBank/DDBJ databases">
        <title>Characterization of estradiol degrading bacteria Microbacterium sp. MZT7 and reveal degrading genes through genome analysis.</title>
        <authorList>
            <person name="Hao P."/>
            <person name="Gao Y."/>
        </authorList>
    </citation>
    <scope>NUCLEOTIDE SEQUENCE [LARGE SCALE GENOMIC DNA]</scope>
    <source>
        <strain evidence="8 9">MZT7</strain>
    </source>
</reference>
<sequence length="123" mass="13205">MIYVDTSAVLKAVIAEEGSDRVRALFAEGVALVSSRLLEVELHAASQRSGVPHERVEALVDRIALIALDDEVVERAVSWASGLRSLDALHLATALLVAEDLEGFLTFDDELGRAAAARGLRRA</sequence>
<dbReference type="Pfam" id="PF01850">
    <property type="entry name" value="PIN"/>
    <property type="match status" value="1"/>
</dbReference>
<dbReference type="EMBL" id="CP082781">
    <property type="protein sequence ID" value="UGS25881.1"/>
    <property type="molecule type" value="Genomic_DNA"/>
</dbReference>
<dbReference type="InterPro" id="IPR002716">
    <property type="entry name" value="PIN_dom"/>
</dbReference>
<feature type="binding site" evidence="6">
    <location>
        <position position="87"/>
    </location>
    <ligand>
        <name>Mg(2+)</name>
        <dbReference type="ChEBI" id="CHEBI:18420"/>
    </ligand>
</feature>
<dbReference type="CDD" id="cd09874">
    <property type="entry name" value="PIN_MT3492-like"/>
    <property type="match status" value="1"/>
</dbReference>
<proteinExistence type="inferred from homology"/>
<dbReference type="EC" id="3.1.-.-" evidence="6"/>
<dbReference type="RefSeq" id="WP_231819643.1">
    <property type="nucleotide sequence ID" value="NZ_CP082781.1"/>
</dbReference>
<keyword evidence="5 6" id="KW-0460">Magnesium</keyword>